<evidence type="ECO:0000313" key="1">
    <source>
        <dbReference type="EMBL" id="CAD9385253.1"/>
    </source>
</evidence>
<dbReference type="AlphaFoldDB" id="A0A7S2FBD8"/>
<gene>
    <name evidence="1" type="ORF">PPRO1471_LOCUS6278</name>
</gene>
<evidence type="ECO:0008006" key="2">
    <source>
        <dbReference type="Google" id="ProtNLM"/>
    </source>
</evidence>
<name>A0A7S2FBD8_9CHLO</name>
<dbReference type="EMBL" id="HBGR01009429">
    <property type="protein sequence ID" value="CAD9385253.1"/>
    <property type="molecule type" value="Transcribed_RNA"/>
</dbReference>
<proteinExistence type="predicted"/>
<reference evidence="1" key="1">
    <citation type="submission" date="2021-01" db="EMBL/GenBank/DDBJ databases">
        <authorList>
            <person name="Corre E."/>
            <person name="Pelletier E."/>
            <person name="Niang G."/>
            <person name="Scheremetjew M."/>
            <person name="Finn R."/>
            <person name="Kale V."/>
            <person name="Holt S."/>
            <person name="Cochrane G."/>
            <person name="Meng A."/>
            <person name="Brown T."/>
            <person name="Cohen L."/>
        </authorList>
    </citation>
    <scope>NUCLEOTIDE SEQUENCE</scope>
    <source>
        <strain evidence="1">RCC733</strain>
    </source>
</reference>
<protein>
    <recommendedName>
        <fullName evidence="2">ABM domain-containing protein</fullName>
    </recommendedName>
</protein>
<accession>A0A7S2FBD8</accession>
<sequence length="209" mass="22330">MSAMSAATGVRVGTGEVSSSVRHRGVASLCRPLRRVSRVHSRSSSSCVCMAIKVSNQSSVAFTAMLKASSGSRLSVMEKLQKYVDDMQDVALESSSASNNSLALIFAAQEDSHEEGTFHLWQRYRNAQDMLKAQEHVTSKIFYEEIRPSLSQPVALATYDCRADGSISPCCVPFGPKGEGGMDDATGAAKMAAGAAAKQTMKVDDGLLR</sequence>
<organism evidence="1">
    <name type="scientific">Pycnococcus provasolii</name>
    <dbReference type="NCBI Taxonomy" id="41880"/>
    <lineage>
        <taxon>Eukaryota</taxon>
        <taxon>Viridiplantae</taxon>
        <taxon>Chlorophyta</taxon>
        <taxon>Pseudoscourfieldiophyceae</taxon>
        <taxon>Pseudoscourfieldiales</taxon>
        <taxon>Pycnococcaceae</taxon>
        <taxon>Pycnococcus</taxon>
    </lineage>
</organism>